<evidence type="ECO:0000313" key="2">
    <source>
        <dbReference type="EMBL" id="KAJ8068742.1"/>
    </source>
</evidence>
<dbReference type="Proteomes" id="UP001152300">
    <property type="component" value="Unassembled WGS sequence"/>
</dbReference>
<feature type="region of interest" description="Disordered" evidence="1">
    <location>
        <begin position="177"/>
        <end position="295"/>
    </location>
</feature>
<reference evidence="2" key="1">
    <citation type="submission" date="2022-11" db="EMBL/GenBank/DDBJ databases">
        <title>Genome Resource of Sclerotinia nivalis Strain SnTB1, a Plant Pathogen Isolated from American Ginseng.</title>
        <authorList>
            <person name="Fan S."/>
        </authorList>
    </citation>
    <scope>NUCLEOTIDE SEQUENCE</scope>
    <source>
        <strain evidence="2">SnTB1</strain>
    </source>
</reference>
<dbReference type="AlphaFoldDB" id="A0A9X0ATM1"/>
<dbReference type="EMBL" id="JAPEIS010000002">
    <property type="protein sequence ID" value="KAJ8068742.1"/>
    <property type="molecule type" value="Genomic_DNA"/>
</dbReference>
<proteinExistence type="predicted"/>
<dbReference type="OrthoDB" id="3565201at2759"/>
<organism evidence="2 3">
    <name type="scientific">Sclerotinia nivalis</name>
    <dbReference type="NCBI Taxonomy" id="352851"/>
    <lineage>
        <taxon>Eukaryota</taxon>
        <taxon>Fungi</taxon>
        <taxon>Dikarya</taxon>
        <taxon>Ascomycota</taxon>
        <taxon>Pezizomycotina</taxon>
        <taxon>Leotiomycetes</taxon>
        <taxon>Helotiales</taxon>
        <taxon>Sclerotiniaceae</taxon>
        <taxon>Sclerotinia</taxon>
    </lineage>
</organism>
<evidence type="ECO:0000256" key="1">
    <source>
        <dbReference type="SAM" id="MobiDB-lite"/>
    </source>
</evidence>
<evidence type="ECO:0000313" key="3">
    <source>
        <dbReference type="Proteomes" id="UP001152300"/>
    </source>
</evidence>
<keyword evidence="3" id="KW-1185">Reference proteome</keyword>
<comment type="caution">
    <text evidence="2">The sequence shown here is derived from an EMBL/GenBank/DDBJ whole genome shotgun (WGS) entry which is preliminary data.</text>
</comment>
<accession>A0A9X0ATM1</accession>
<protein>
    <submittedName>
        <fullName evidence="2">Uncharacterized protein</fullName>
    </submittedName>
</protein>
<name>A0A9X0ATM1_9HELO</name>
<sequence length="646" mass="72562">MDESKVKTICDRNSVYISLKDQANVNTVLQCPRRPVSKERKTRIHFVVNHEVHYAAVQLSICPFDLPFIPKQKFFQCSFRWTQCCESAPLEDISREVLRAVQRIYDCYYHPTQWDFSSEHCCINDRTQHATGTTCAKNTETALIGYIQREASFEGDCEVNNSSGRLRNGIKRRRLDTFNDANHHRTHNRNTNDKEDADEEHCATEGNDGSEDRNNNDAIIEDAIIEQERPKKGNDGSESRNDDDMIIADERPKEGNDGSENRNDGDAIIEDERPKEGNDGSEDRNDGDMIIADEQPREDKAVAAILKKIQRGLLQVIPAKNGKNLHPQGGCTNMLIKGRAAYNEVIPPDFFARDENSLQDRSLLLENFLWQQSKSVFRNAREISWKCSFLAACLRKLRDPITSGLENDPSNATSYRWLMAVQMINTIVDGLWLAWGPKAALIYEALAAKNYSLSLIVGLAQSSRSKIIQRVINALKNSAPDIPLEVHVFHPAACVNSALNIDYKKTCVTLNLENSFLKVNSLQCLQSHTTLSLLSFQWDRYLATLQADPATSSPERGRLNVYTGFVDAPTAVNVTEIQSSVGLPVQTLSDGNSLLLGNAIDCNLPPIDLNLPEYWMGWDGVFSNESEVDCIGWDGVCGSKVWQDEA</sequence>
<gene>
    <name evidence="2" type="ORF">OCU04_002439</name>
</gene>
<feature type="compositionally biased region" description="Basic and acidic residues" evidence="1">
    <location>
        <begin position="226"/>
        <end position="287"/>
    </location>
</feature>